<dbReference type="Gene3D" id="1.25.40.10">
    <property type="entry name" value="Tetratricopeptide repeat domain"/>
    <property type="match status" value="2"/>
</dbReference>
<dbReference type="AlphaFoldDB" id="A0A1M5SC08"/>
<dbReference type="InterPro" id="IPR019734">
    <property type="entry name" value="TPR_rpt"/>
</dbReference>
<gene>
    <name evidence="2" type="ORF">SAMN05421807_106128</name>
</gene>
<dbReference type="Proteomes" id="UP000184079">
    <property type="component" value="Unassembled WGS sequence"/>
</dbReference>
<keyword evidence="3" id="KW-1185">Reference proteome</keyword>
<dbReference type="EMBL" id="FQXD01000006">
    <property type="protein sequence ID" value="SHH36009.1"/>
    <property type="molecule type" value="Genomic_DNA"/>
</dbReference>
<sequence>MQQVTSKTKGKQNNVLPFIPEGDFYFTKGIEAFQKRKFDSAVKWVKKAIDHKPDETLYQCQLSIIYTEIGAYHAANDLLMNILKVSENVDCYYLIANNFAHLGLLNDAKKYAHLYMEKDPNGDFKEEVLHLLELLEIEEDLEDEELEEEDELLIYQETVFYHMEHHEWEKAMHILEEMLVLFPNQPNIKHEYAETLFFLGYEQRAVHMELEEMESNPTSLYGCSNLAIFNYYLGQMEAYNFYIEPLLKVYPIHEQQKLRIAVTLARTGQYAAAVDRFKMLKKDKLNGHLSYFRFYALASYHIGDHEKAMSIWREGCKKHPELKNENTPWHEC</sequence>
<evidence type="ECO:0000313" key="2">
    <source>
        <dbReference type="EMBL" id="SHH36009.1"/>
    </source>
</evidence>
<dbReference type="InterPro" id="IPR011990">
    <property type="entry name" value="TPR-like_helical_dom_sf"/>
</dbReference>
<evidence type="ECO:0008006" key="4">
    <source>
        <dbReference type="Google" id="ProtNLM"/>
    </source>
</evidence>
<protein>
    <recommendedName>
        <fullName evidence="4">Tetratricopeptide repeat-containing protein</fullName>
    </recommendedName>
</protein>
<keyword evidence="1" id="KW-0802">TPR repeat</keyword>
<organism evidence="2 3">
    <name type="scientific">Virgibacillus chiguensis</name>
    <dbReference type="NCBI Taxonomy" id="411959"/>
    <lineage>
        <taxon>Bacteria</taxon>
        <taxon>Bacillati</taxon>
        <taxon>Bacillota</taxon>
        <taxon>Bacilli</taxon>
        <taxon>Bacillales</taxon>
        <taxon>Bacillaceae</taxon>
        <taxon>Virgibacillus</taxon>
    </lineage>
</organism>
<evidence type="ECO:0000313" key="3">
    <source>
        <dbReference type="Proteomes" id="UP000184079"/>
    </source>
</evidence>
<dbReference type="RefSeq" id="WP_073007546.1">
    <property type="nucleotide sequence ID" value="NZ_FQXD01000006.1"/>
</dbReference>
<dbReference type="PROSITE" id="PS50005">
    <property type="entry name" value="TPR"/>
    <property type="match status" value="1"/>
</dbReference>
<reference evidence="3" key="1">
    <citation type="submission" date="2016-11" db="EMBL/GenBank/DDBJ databases">
        <authorList>
            <person name="Varghese N."/>
            <person name="Submissions S."/>
        </authorList>
    </citation>
    <scope>NUCLEOTIDE SEQUENCE [LARGE SCALE GENOMIC DNA]</scope>
    <source>
        <strain evidence="3">CGMCC 1.6496</strain>
    </source>
</reference>
<proteinExistence type="predicted"/>
<evidence type="ECO:0000256" key="1">
    <source>
        <dbReference type="PROSITE-ProRule" id="PRU00339"/>
    </source>
</evidence>
<dbReference type="SUPFAM" id="SSF48452">
    <property type="entry name" value="TPR-like"/>
    <property type="match status" value="2"/>
</dbReference>
<dbReference type="OrthoDB" id="600613at2"/>
<name>A0A1M5SC08_9BACI</name>
<feature type="repeat" description="TPR" evidence="1">
    <location>
        <begin position="22"/>
        <end position="55"/>
    </location>
</feature>
<accession>A0A1M5SC08</accession>